<name>A0A941I609_9BURK</name>
<dbReference type="GO" id="GO:0003677">
    <property type="term" value="F:DNA binding"/>
    <property type="evidence" value="ECO:0007669"/>
    <property type="project" value="InterPro"/>
</dbReference>
<comment type="caution">
    <text evidence="4">The sequence shown here is derived from an EMBL/GenBank/DDBJ whole genome shotgun (WGS) entry which is preliminary data.</text>
</comment>
<organism evidence="4 5">
    <name type="scientific">Undibacterium luofuense</name>
    <dbReference type="NCBI Taxonomy" id="2828733"/>
    <lineage>
        <taxon>Bacteria</taxon>
        <taxon>Pseudomonadati</taxon>
        <taxon>Pseudomonadota</taxon>
        <taxon>Betaproteobacteria</taxon>
        <taxon>Burkholderiales</taxon>
        <taxon>Oxalobacteraceae</taxon>
        <taxon>Undibacterium</taxon>
    </lineage>
</organism>
<evidence type="ECO:0000313" key="4">
    <source>
        <dbReference type="EMBL" id="MBR7781359.1"/>
    </source>
</evidence>
<evidence type="ECO:0000313" key="5">
    <source>
        <dbReference type="Proteomes" id="UP000680067"/>
    </source>
</evidence>
<protein>
    <submittedName>
        <fullName evidence="4">Response regulator transcription factor</fullName>
    </submittedName>
</protein>
<proteinExistence type="predicted"/>
<dbReference type="EMBL" id="JAGSPN010000002">
    <property type="protein sequence ID" value="MBR7781359.1"/>
    <property type="molecule type" value="Genomic_DNA"/>
</dbReference>
<accession>A0A941I609</accession>
<dbReference type="PROSITE" id="PS50110">
    <property type="entry name" value="RESPONSE_REGULATORY"/>
    <property type="match status" value="1"/>
</dbReference>
<dbReference type="InterPro" id="IPR001789">
    <property type="entry name" value="Sig_transdc_resp-reg_receiver"/>
</dbReference>
<feature type="domain" description="Response regulatory" evidence="2">
    <location>
        <begin position="7"/>
        <end position="118"/>
    </location>
</feature>
<dbReference type="InterPro" id="IPR046947">
    <property type="entry name" value="LytR-like"/>
</dbReference>
<feature type="domain" description="HTH LytTR-type" evidence="3">
    <location>
        <begin position="146"/>
        <end position="249"/>
    </location>
</feature>
<dbReference type="Proteomes" id="UP000680067">
    <property type="component" value="Unassembled WGS sequence"/>
</dbReference>
<dbReference type="SMART" id="SM00850">
    <property type="entry name" value="LytTR"/>
    <property type="match status" value="1"/>
</dbReference>
<dbReference type="SUPFAM" id="SSF52172">
    <property type="entry name" value="CheY-like"/>
    <property type="match status" value="1"/>
</dbReference>
<dbReference type="RefSeq" id="WP_212686722.1">
    <property type="nucleotide sequence ID" value="NZ_JAGSPN010000002.1"/>
</dbReference>
<reference evidence="4" key="1">
    <citation type="submission" date="2021-04" db="EMBL/GenBank/DDBJ databases">
        <title>novel species isolated from subtropical streams in China.</title>
        <authorList>
            <person name="Lu H."/>
        </authorList>
    </citation>
    <scope>NUCLEOTIDE SEQUENCE</scope>
    <source>
        <strain evidence="4">LFS511W</strain>
    </source>
</reference>
<dbReference type="SMART" id="SM00448">
    <property type="entry name" value="REC"/>
    <property type="match status" value="1"/>
</dbReference>
<keyword evidence="5" id="KW-1185">Reference proteome</keyword>
<dbReference type="InterPro" id="IPR011006">
    <property type="entry name" value="CheY-like_superfamily"/>
</dbReference>
<dbReference type="GO" id="GO:0000156">
    <property type="term" value="F:phosphorelay response regulator activity"/>
    <property type="evidence" value="ECO:0007669"/>
    <property type="project" value="InterPro"/>
</dbReference>
<feature type="modified residue" description="4-aspartylphosphate" evidence="1">
    <location>
        <position position="58"/>
    </location>
</feature>
<gene>
    <name evidence="4" type="ORF">KDM89_04320</name>
</gene>
<dbReference type="PROSITE" id="PS50930">
    <property type="entry name" value="HTH_LYTTR"/>
    <property type="match status" value="1"/>
</dbReference>
<dbReference type="Pfam" id="PF04397">
    <property type="entry name" value="LytTR"/>
    <property type="match status" value="1"/>
</dbReference>
<sequence>MMEKSLSVLIAEDEPLARETLRDAVMARPELQLCGEAENGLQAKQMIDALKPDLVLLDIQMPELTGLDVLRQIQHRPVVVLTTAYDQYALTAYELNAMDYLLKPFTRERFDAAIQRVLEAPRRLTNDFTEAAVQASQAPQAPLERILVRERGQIIPVQTRQISYLKADAKYTALVTGGKTYLIRLGISELEQRLDPSRFIRIHRSVMVNLDFVRAMKTDEQSQLQMHMDDGAVLTANREVSRQLRDQVM</sequence>
<keyword evidence="1" id="KW-0597">Phosphoprotein</keyword>
<dbReference type="InterPro" id="IPR007492">
    <property type="entry name" value="LytTR_DNA-bd_dom"/>
</dbReference>
<dbReference type="Pfam" id="PF00072">
    <property type="entry name" value="Response_reg"/>
    <property type="match status" value="1"/>
</dbReference>
<evidence type="ECO:0000256" key="1">
    <source>
        <dbReference type="PROSITE-ProRule" id="PRU00169"/>
    </source>
</evidence>
<dbReference type="Gene3D" id="3.40.50.2300">
    <property type="match status" value="1"/>
</dbReference>
<dbReference type="PANTHER" id="PTHR37299">
    <property type="entry name" value="TRANSCRIPTIONAL REGULATOR-RELATED"/>
    <property type="match status" value="1"/>
</dbReference>
<dbReference type="AlphaFoldDB" id="A0A941I609"/>
<evidence type="ECO:0000259" key="2">
    <source>
        <dbReference type="PROSITE" id="PS50110"/>
    </source>
</evidence>
<evidence type="ECO:0000259" key="3">
    <source>
        <dbReference type="PROSITE" id="PS50930"/>
    </source>
</evidence>
<dbReference type="PANTHER" id="PTHR37299:SF1">
    <property type="entry name" value="STAGE 0 SPORULATION PROTEIN A HOMOLOG"/>
    <property type="match status" value="1"/>
</dbReference>
<dbReference type="Gene3D" id="2.40.50.1020">
    <property type="entry name" value="LytTr DNA-binding domain"/>
    <property type="match status" value="1"/>
</dbReference>